<keyword evidence="3 11" id="KW-0813">Transport</keyword>
<dbReference type="InterPro" id="IPR023395">
    <property type="entry name" value="MCP_dom_sf"/>
</dbReference>
<keyword evidence="5" id="KW-0677">Repeat</keyword>
<dbReference type="SUPFAM" id="SSF103506">
    <property type="entry name" value="Mitochondrial carrier"/>
    <property type="match status" value="1"/>
</dbReference>
<keyword evidence="8" id="KW-0496">Mitochondrion</keyword>
<evidence type="ECO:0000256" key="10">
    <source>
        <dbReference type="PROSITE-ProRule" id="PRU00282"/>
    </source>
</evidence>
<evidence type="ECO:0008006" key="13">
    <source>
        <dbReference type="Google" id="ProtNLM"/>
    </source>
</evidence>
<evidence type="ECO:0000256" key="4">
    <source>
        <dbReference type="ARBA" id="ARBA00022692"/>
    </source>
</evidence>
<evidence type="ECO:0000256" key="2">
    <source>
        <dbReference type="ARBA" id="ARBA00006375"/>
    </source>
</evidence>
<evidence type="ECO:0000256" key="7">
    <source>
        <dbReference type="ARBA" id="ARBA00022989"/>
    </source>
</evidence>
<evidence type="ECO:0000256" key="8">
    <source>
        <dbReference type="ARBA" id="ARBA00023128"/>
    </source>
</evidence>
<comment type="similarity">
    <text evidence="2 11">Belongs to the mitochondrial carrier (TC 2.A.29) family.</text>
</comment>
<sequence length="240" mass="25294">MCAMPATVMYFTAYDELKYRFSPFFGEMWAAPIAGITARMFASTVTSPLELIRTLSQAGEHGGGLGGHATGGGGLVATARTIVRQGGVFGLWRGLEPTLWRDVPFSGVYWLALEQGKVALEERYPSENPLAPTARAFVAGAGAGMLAAVLVTPFDVVKTRRQLYTTLASDPAVAATIDHSASAGNGSTSQVISGILKDEGAPGLFRGAYARVLKVTPACAIMIGVYETGKRVFGLQERGT</sequence>
<dbReference type="PROSITE" id="PS50920">
    <property type="entry name" value="SOLCAR"/>
    <property type="match status" value="2"/>
</dbReference>
<protein>
    <recommendedName>
        <fullName evidence="13">Mitochondrial carrier protein</fullName>
    </recommendedName>
</protein>
<evidence type="ECO:0000256" key="1">
    <source>
        <dbReference type="ARBA" id="ARBA00004448"/>
    </source>
</evidence>
<evidence type="ECO:0000313" key="12">
    <source>
        <dbReference type="EMBL" id="CAD9427547.1"/>
    </source>
</evidence>
<dbReference type="PANTHER" id="PTHR45760:SF2">
    <property type="entry name" value="FI19922P1-RELATED"/>
    <property type="match status" value="1"/>
</dbReference>
<gene>
    <name evidence="12" type="ORF">FPAR1323_LOCUS11554</name>
</gene>
<evidence type="ECO:0000256" key="5">
    <source>
        <dbReference type="ARBA" id="ARBA00022737"/>
    </source>
</evidence>
<comment type="subcellular location">
    <subcellularLocation>
        <location evidence="1">Mitochondrion inner membrane</location>
        <topology evidence="1">Multi-pass membrane protein</topology>
    </subcellularLocation>
</comment>
<dbReference type="Pfam" id="PF00153">
    <property type="entry name" value="Mito_carr"/>
    <property type="match status" value="2"/>
</dbReference>
<evidence type="ECO:0000256" key="6">
    <source>
        <dbReference type="ARBA" id="ARBA00022792"/>
    </source>
</evidence>
<feature type="repeat" description="Solcar" evidence="10">
    <location>
        <begin position="26"/>
        <end position="119"/>
    </location>
</feature>
<dbReference type="InterPro" id="IPR018108">
    <property type="entry name" value="MCP_transmembrane"/>
</dbReference>
<dbReference type="Gene3D" id="1.50.40.10">
    <property type="entry name" value="Mitochondrial carrier domain"/>
    <property type="match status" value="1"/>
</dbReference>
<reference evidence="12" key="1">
    <citation type="submission" date="2021-01" db="EMBL/GenBank/DDBJ databases">
        <authorList>
            <person name="Corre E."/>
            <person name="Pelletier E."/>
            <person name="Niang G."/>
            <person name="Scheremetjew M."/>
            <person name="Finn R."/>
            <person name="Kale V."/>
            <person name="Holt S."/>
            <person name="Cochrane G."/>
            <person name="Meng A."/>
            <person name="Brown T."/>
            <person name="Cohen L."/>
        </authorList>
    </citation>
    <scope>NUCLEOTIDE SEQUENCE</scope>
    <source>
        <strain evidence="12">RCC1693</strain>
    </source>
</reference>
<dbReference type="AlphaFoldDB" id="A0A7S2CJ69"/>
<accession>A0A7S2CJ69</accession>
<organism evidence="12">
    <name type="scientific">Florenciella parvula</name>
    <dbReference type="NCBI Taxonomy" id="236787"/>
    <lineage>
        <taxon>Eukaryota</taxon>
        <taxon>Sar</taxon>
        <taxon>Stramenopiles</taxon>
        <taxon>Ochrophyta</taxon>
        <taxon>Dictyochophyceae</taxon>
        <taxon>Florenciellales</taxon>
        <taxon>Florenciella</taxon>
    </lineage>
</organism>
<proteinExistence type="inferred from homology"/>
<evidence type="ECO:0000256" key="11">
    <source>
        <dbReference type="RuleBase" id="RU000488"/>
    </source>
</evidence>
<dbReference type="GO" id="GO:1990542">
    <property type="term" value="P:mitochondrial transmembrane transport"/>
    <property type="evidence" value="ECO:0007669"/>
    <property type="project" value="InterPro"/>
</dbReference>
<keyword evidence="6" id="KW-0999">Mitochondrion inner membrane</keyword>
<dbReference type="EMBL" id="HBGT01021958">
    <property type="protein sequence ID" value="CAD9427547.1"/>
    <property type="molecule type" value="Transcribed_RNA"/>
</dbReference>
<keyword evidence="7" id="KW-1133">Transmembrane helix</keyword>
<evidence type="ECO:0000256" key="9">
    <source>
        <dbReference type="ARBA" id="ARBA00023136"/>
    </source>
</evidence>
<dbReference type="GO" id="GO:0005743">
    <property type="term" value="C:mitochondrial inner membrane"/>
    <property type="evidence" value="ECO:0007669"/>
    <property type="project" value="UniProtKB-SubCell"/>
</dbReference>
<dbReference type="PANTHER" id="PTHR45760">
    <property type="entry name" value="FI19922P1-RELATED"/>
    <property type="match status" value="1"/>
</dbReference>
<keyword evidence="9 10" id="KW-0472">Membrane</keyword>
<evidence type="ECO:0000256" key="3">
    <source>
        <dbReference type="ARBA" id="ARBA00022448"/>
    </source>
</evidence>
<name>A0A7S2CJ69_9STRA</name>
<dbReference type="InterPro" id="IPR045315">
    <property type="entry name" value="Mtm1-like"/>
</dbReference>
<keyword evidence="4 10" id="KW-0812">Transmembrane</keyword>
<feature type="repeat" description="Solcar" evidence="10">
    <location>
        <begin position="131"/>
        <end position="232"/>
    </location>
</feature>